<sequence>MTHLDRILVQTRIALSQRRSPDRLRELERMAADHTPRGFAAALRTAAKTRPAVIAELKKASPSKGLIRPEFDPAWLAQSLERGGAACLSVLTDEPFFQGSLRNLEIASQSVKLPCLRKDFIVDEFQIVEARAHRADAILLIVAALTDAELKTLRAAAKAAELDVLCEVHDREELARALDLGCEMFGVNSRNLRTFEVNTAEAEKLAELLPADAVRVAESGIGSAADIQRMTAAGYNAFLIGESLMRKDDPGDALAALLKPQLVAAE</sequence>
<gene>
    <name evidence="8" type="primary">trpC</name>
    <name evidence="10" type="ORF">SAMN05444167_4030</name>
</gene>
<dbReference type="CDD" id="cd00331">
    <property type="entry name" value="IGPS"/>
    <property type="match status" value="1"/>
</dbReference>
<dbReference type="PROSITE" id="PS00614">
    <property type="entry name" value="IGPS"/>
    <property type="match status" value="1"/>
</dbReference>
<evidence type="ECO:0000256" key="2">
    <source>
        <dbReference type="ARBA" id="ARBA00004696"/>
    </source>
</evidence>
<dbReference type="OrthoDB" id="9804217at2"/>
<dbReference type="InterPro" id="IPR001468">
    <property type="entry name" value="Indole-3-GlycerolPSynthase_CS"/>
</dbReference>
<name>A0A1G7QWG8_9BACT</name>
<evidence type="ECO:0000313" key="10">
    <source>
        <dbReference type="EMBL" id="SDG02868.1"/>
    </source>
</evidence>
<dbReference type="PANTHER" id="PTHR22854">
    <property type="entry name" value="TRYPTOPHAN BIOSYNTHESIS PROTEIN"/>
    <property type="match status" value="1"/>
</dbReference>
<dbReference type="SUPFAM" id="SSF51366">
    <property type="entry name" value="Ribulose-phoshate binding barrel"/>
    <property type="match status" value="1"/>
</dbReference>
<keyword evidence="7 8" id="KW-0456">Lyase</keyword>
<evidence type="ECO:0000259" key="9">
    <source>
        <dbReference type="Pfam" id="PF00218"/>
    </source>
</evidence>
<dbReference type="NCBIfam" id="NF001377">
    <property type="entry name" value="PRK00278.2-4"/>
    <property type="match status" value="1"/>
</dbReference>
<dbReference type="AlphaFoldDB" id="A0A1G7QWG8"/>
<dbReference type="GO" id="GO:0004640">
    <property type="term" value="F:phosphoribosylanthranilate isomerase activity"/>
    <property type="evidence" value="ECO:0007669"/>
    <property type="project" value="TreeGrafter"/>
</dbReference>
<evidence type="ECO:0000256" key="8">
    <source>
        <dbReference type="HAMAP-Rule" id="MF_00134"/>
    </source>
</evidence>
<keyword evidence="11" id="KW-1185">Reference proteome</keyword>
<dbReference type="InterPro" id="IPR013785">
    <property type="entry name" value="Aldolase_TIM"/>
</dbReference>
<organism evidence="10 11">
    <name type="scientific">Terriglobus roseus</name>
    <dbReference type="NCBI Taxonomy" id="392734"/>
    <lineage>
        <taxon>Bacteria</taxon>
        <taxon>Pseudomonadati</taxon>
        <taxon>Acidobacteriota</taxon>
        <taxon>Terriglobia</taxon>
        <taxon>Terriglobales</taxon>
        <taxon>Acidobacteriaceae</taxon>
        <taxon>Terriglobus</taxon>
    </lineage>
</organism>
<keyword evidence="5 8" id="KW-0822">Tryptophan biosynthesis</keyword>
<comment type="pathway">
    <text evidence="2 8">Amino-acid biosynthesis; L-tryptophan biosynthesis; L-tryptophan from chorismate: step 4/5.</text>
</comment>
<dbReference type="PANTHER" id="PTHR22854:SF2">
    <property type="entry name" value="INDOLE-3-GLYCEROL-PHOSPHATE SYNTHASE"/>
    <property type="match status" value="1"/>
</dbReference>
<dbReference type="GO" id="GO:0004425">
    <property type="term" value="F:indole-3-glycerol-phosphate synthase activity"/>
    <property type="evidence" value="ECO:0007669"/>
    <property type="project" value="UniProtKB-UniRule"/>
</dbReference>
<dbReference type="EC" id="4.1.1.48" evidence="8"/>
<dbReference type="HAMAP" id="MF_00134_B">
    <property type="entry name" value="IGPS_B"/>
    <property type="match status" value="1"/>
</dbReference>
<evidence type="ECO:0000256" key="7">
    <source>
        <dbReference type="ARBA" id="ARBA00023239"/>
    </source>
</evidence>
<dbReference type="Gene3D" id="3.20.20.70">
    <property type="entry name" value="Aldolase class I"/>
    <property type="match status" value="1"/>
</dbReference>
<dbReference type="EMBL" id="LT629690">
    <property type="protein sequence ID" value="SDG02868.1"/>
    <property type="molecule type" value="Genomic_DNA"/>
</dbReference>
<reference evidence="10 11" key="1">
    <citation type="submission" date="2016-10" db="EMBL/GenBank/DDBJ databases">
        <authorList>
            <person name="de Groot N.N."/>
        </authorList>
    </citation>
    <scope>NUCLEOTIDE SEQUENCE [LARGE SCALE GENOMIC DNA]</scope>
    <source>
        <strain evidence="10 11">GAS232</strain>
    </source>
</reference>
<dbReference type="Pfam" id="PF00218">
    <property type="entry name" value="IGPS"/>
    <property type="match status" value="1"/>
</dbReference>
<evidence type="ECO:0000256" key="5">
    <source>
        <dbReference type="ARBA" id="ARBA00022822"/>
    </source>
</evidence>
<evidence type="ECO:0000313" key="11">
    <source>
        <dbReference type="Proteomes" id="UP000182427"/>
    </source>
</evidence>
<feature type="domain" description="Indole-3-glycerol phosphate synthase" evidence="9">
    <location>
        <begin position="4"/>
        <end position="256"/>
    </location>
</feature>
<dbReference type="RefSeq" id="WP_083346722.1">
    <property type="nucleotide sequence ID" value="NZ_LT629690.1"/>
</dbReference>
<dbReference type="InterPro" id="IPR011060">
    <property type="entry name" value="RibuloseP-bd_barrel"/>
</dbReference>
<dbReference type="FunFam" id="3.20.20.70:FF:000024">
    <property type="entry name" value="Indole-3-glycerol phosphate synthase"/>
    <property type="match status" value="1"/>
</dbReference>
<evidence type="ECO:0000256" key="1">
    <source>
        <dbReference type="ARBA" id="ARBA00001633"/>
    </source>
</evidence>
<dbReference type="UniPathway" id="UPA00035">
    <property type="reaction ID" value="UER00043"/>
</dbReference>
<comment type="similarity">
    <text evidence="8">Belongs to the TrpC family.</text>
</comment>
<keyword evidence="4 8" id="KW-0210">Decarboxylase</keyword>
<keyword evidence="6 8" id="KW-0057">Aromatic amino acid biosynthesis</keyword>
<evidence type="ECO:0000256" key="6">
    <source>
        <dbReference type="ARBA" id="ARBA00023141"/>
    </source>
</evidence>
<comment type="catalytic activity">
    <reaction evidence="1 8">
        <text>1-(2-carboxyphenylamino)-1-deoxy-D-ribulose 5-phosphate + H(+) = (1S,2R)-1-C-(indol-3-yl)glycerol 3-phosphate + CO2 + H2O</text>
        <dbReference type="Rhea" id="RHEA:23476"/>
        <dbReference type="ChEBI" id="CHEBI:15377"/>
        <dbReference type="ChEBI" id="CHEBI:15378"/>
        <dbReference type="ChEBI" id="CHEBI:16526"/>
        <dbReference type="ChEBI" id="CHEBI:58613"/>
        <dbReference type="ChEBI" id="CHEBI:58866"/>
        <dbReference type="EC" id="4.1.1.48"/>
    </reaction>
</comment>
<proteinExistence type="inferred from homology"/>
<evidence type="ECO:0000256" key="4">
    <source>
        <dbReference type="ARBA" id="ARBA00022793"/>
    </source>
</evidence>
<accession>A0A1G7QWG8</accession>
<dbReference type="InterPro" id="IPR045186">
    <property type="entry name" value="Indole-3-glycerol_P_synth"/>
</dbReference>
<dbReference type="GO" id="GO:0000162">
    <property type="term" value="P:L-tryptophan biosynthetic process"/>
    <property type="evidence" value="ECO:0007669"/>
    <property type="project" value="UniProtKB-UniRule"/>
</dbReference>
<evidence type="ECO:0000256" key="3">
    <source>
        <dbReference type="ARBA" id="ARBA00022605"/>
    </source>
</evidence>
<dbReference type="InterPro" id="IPR013798">
    <property type="entry name" value="Indole-3-glycerol_P_synth_dom"/>
</dbReference>
<protein>
    <recommendedName>
        <fullName evidence="8">Indole-3-glycerol phosphate synthase</fullName>
        <shortName evidence="8">IGPS</shortName>
        <ecNumber evidence="8">4.1.1.48</ecNumber>
    </recommendedName>
</protein>
<dbReference type="Proteomes" id="UP000182427">
    <property type="component" value="Chromosome I"/>
</dbReference>
<keyword evidence="3 8" id="KW-0028">Amino-acid biosynthesis</keyword>